<protein>
    <recommendedName>
        <fullName evidence="6">FAD-binding domain-containing protein</fullName>
    </recommendedName>
</protein>
<dbReference type="PRINTS" id="PR00420">
    <property type="entry name" value="RNGMNOXGNASE"/>
</dbReference>
<dbReference type="InterPro" id="IPR036188">
    <property type="entry name" value="FAD/NAD-bd_sf"/>
</dbReference>
<comment type="similarity">
    <text evidence="1">Belongs to the paxM FAD-dependent monooxygenase family.</text>
</comment>
<evidence type="ECO:0000313" key="8">
    <source>
        <dbReference type="Proteomes" id="UP000053257"/>
    </source>
</evidence>
<keyword evidence="8" id="KW-1185">Reference proteome</keyword>
<keyword evidence="5" id="KW-0503">Monooxygenase</keyword>
<evidence type="ECO:0000256" key="4">
    <source>
        <dbReference type="ARBA" id="ARBA00023002"/>
    </source>
</evidence>
<evidence type="ECO:0000256" key="3">
    <source>
        <dbReference type="ARBA" id="ARBA00022827"/>
    </source>
</evidence>
<dbReference type="STRING" id="745531.A0A0C3SAY7"/>
<evidence type="ECO:0000259" key="6">
    <source>
        <dbReference type="Pfam" id="PF01494"/>
    </source>
</evidence>
<dbReference type="GO" id="GO:0071949">
    <property type="term" value="F:FAD binding"/>
    <property type="evidence" value="ECO:0007669"/>
    <property type="project" value="InterPro"/>
</dbReference>
<dbReference type="OrthoDB" id="5428495at2759"/>
<keyword evidence="4" id="KW-0560">Oxidoreductase</keyword>
<dbReference type="AlphaFoldDB" id="A0A0C3SAY7"/>
<evidence type="ECO:0000256" key="5">
    <source>
        <dbReference type="ARBA" id="ARBA00023033"/>
    </source>
</evidence>
<proteinExistence type="inferred from homology"/>
<dbReference type="HOGENOM" id="CLU_009665_19_3_1"/>
<dbReference type="InterPro" id="IPR050493">
    <property type="entry name" value="FAD-dep_Monooxygenase_BioMet"/>
</dbReference>
<dbReference type="PANTHER" id="PTHR13789:SF147">
    <property type="entry name" value="PUTATIVE (AFU_ORTHOLOGUE AFUA_2G01950)-RELATED"/>
    <property type="match status" value="1"/>
</dbReference>
<sequence length="464" mass="51149">MSSSKVASLKLEFLVVGGGLAGFGVAYALSKAGHKVKVFEKQPSLGMPAGGLRVPPNMSKILRAWAGAEKLDKISVLNIGTPWYNLETGEKMGFAEWRPAVMQETGGAFLMMKHEDVHRLLYDLAVSEGAEVIFNANVTAVTPGEPKPSITLASGEVHTADIVIGADGPHSFVRKTVLVDDPPEGQASGYSVLGAIIPGEAMSKDSDLAPWLAVDEWPIFMGNRRSMCGHPVSAKKEFAVQLYWPDEDSGPEECSADWFDVLTAGDIRLETCGPNLMSDSLKRLLEMAPHFVRTRWLEYPEKFDYWSDESGRIVLLGEAAHPWFPGGTHPAAMALEDAAVFAALFSRLRREDQIGAFVSAYQEIRENRTLEVRRMDVSNAALVRMPPGPERDQRDESIRHARGEWDEGLLQKEFEGVAALFGYEALDAADEWWVNWGRFQHSDDNREEVDFGVQSHMINGISSA</sequence>
<feature type="domain" description="FAD-binding" evidence="6">
    <location>
        <begin position="12"/>
        <end position="368"/>
    </location>
</feature>
<evidence type="ECO:0000256" key="1">
    <source>
        <dbReference type="ARBA" id="ARBA00007992"/>
    </source>
</evidence>
<dbReference type="Proteomes" id="UP000053257">
    <property type="component" value="Unassembled WGS sequence"/>
</dbReference>
<keyword evidence="3" id="KW-0274">FAD</keyword>
<evidence type="ECO:0000256" key="2">
    <source>
        <dbReference type="ARBA" id="ARBA00022630"/>
    </source>
</evidence>
<evidence type="ECO:0000313" key="7">
    <source>
        <dbReference type="EMBL" id="KIP07460.1"/>
    </source>
</evidence>
<dbReference type="InterPro" id="IPR002938">
    <property type="entry name" value="FAD-bd"/>
</dbReference>
<dbReference type="Pfam" id="PF01494">
    <property type="entry name" value="FAD_binding_3"/>
    <property type="match status" value="1"/>
</dbReference>
<organism evidence="7 8">
    <name type="scientific">Phlebiopsis gigantea (strain 11061_1 CR5-6)</name>
    <name type="common">White-rot fungus</name>
    <name type="synonym">Peniophora gigantea</name>
    <dbReference type="NCBI Taxonomy" id="745531"/>
    <lineage>
        <taxon>Eukaryota</taxon>
        <taxon>Fungi</taxon>
        <taxon>Dikarya</taxon>
        <taxon>Basidiomycota</taxon>
        <taxon>Agaricomycotina</taxon>
        <taxon>Agaricomycetes</taxon>
        <taxon>Polyporales</taxon>
        <taxon>Phanerochaetaceae</taxon>
        <taxon>Phlebiopsis</taxon>
    </lineage>
</organism>
<accession>A0A0C3SAY7</accession>
<dbReference type="PANTHER" id="PTHR13789">
    <property type="entry name" value="MONOOXYGENASE"/>
    <property type="match status" value="1"/>
</dbReference>
<dbReference type="GO" id="GO:0004497">
    <property type="term" value="F:monooxygenase activity"/>
    <property type="evidence" value="ECO:0007669"/>
    <property type="project" value="UniProtKB-KW"/>
</dbReference>
<keyword evidence="2" id="KW-0285">Flavoprotein</keyword>
<reference evidence="7 8" key="1">
    <citation type="journal article" date="2014" name="PLoS Genet.">
        <title>Analysis of the Phlebiopsis gigantea genome, transcriptome and secretome provides insight into its pioneer colonization strategies of wood.</title>
        <authorList>
            <person name="Hori C."/>
            <person name="Ishida T."/>
            <person name="Igarashi K."/>
            <person name="Samejima M."/>
            <person name="Suzuki H."/>
            <person name="Master E."/>
            <person name="Ferreira P."/>
            <person name="Ruiz-Duenas F.J."/>
            <person name="Held B."/>
            <person name="Canessa P."/>
            <person name="Larrondo L.F."/>
            <person name="Schmoll M."/>
            <person name="Druzhinina I.S."/>
            <person name="Kubicek C.P."/>
            <person name="Gaskell J.A."/>
            <person name="Kersten P."/>
            <person name="St John F."/>
            <person name="Glasner J."/>
            <person name="Sabat G."/>
            <person name="Splinter BonDurant S."/>
            <person name="Syed K."/>
            <person name="Yadav J."/>
            <person name="Mgbeahuruike A.C."/>
            <person name="Kovalchuk A."/>
            <person name="Asiegbu F.O."/>
            <person name="Lackner G."/>
            <person name="Hoffmeister D."/>
            <person name="Rencoret J."/>
            <person name="Gutierrez A."/>
            <person name="Sun H."/>
            <person name="Lindquist E."/>
            <person name="Barry K."/>
            <person name="Riley R."/>
            <person name="Grigoriev I.V."/>
            <person name="Henrissat B."/>
            <person name="Kues U."/>
            <person name="Berka R.M."/>
            <person name="Martinez A.T."/>
            <person name="Covert S.F."/>
            <person name="Blanchette R.A."/>
            <person name="Cullen D."/>
        </authorList>
    </citation>
    <scope>NUCLEOTIDE SEQUENCE [LARGE SCALE GENOMIC DNA]</scope>
    <source>
        <strain evidence="7 8">11061_1 CR5-6</strain>
    </source>
</reference>
<name>A0A0C3SAY7_PHLG1</name>
<dbReference type="EMBL" id="KN840497">
    <property type="protein sequence ID" value="KIP07460.1"/>
    <property type="molecule type" value="Genomic_DNA"/>
</dbReference>
<gene>
    <name evidence="7" type="ORF">PHLGIDRAFT_127653</name>
</gene>
<dbReference type="SUPFAM" id="SSF51905">
    <property type="entry name" value="FAD/NAD(P)-binding domain"/>
    <property type="match status" value="1"/>
</dbReference>
<dbReference type="Gene3D" id="3.50.50.60">
    <property type="entry name" value="FAD/NAD(P)-binding domain"/>
    <property type="match status" value="1"/>
</dbReference>